<dbReference type="Proteomes" id="UP000276282">
    <property type="component" value="Unassembled WGS sequence"/>
</dbReference>
<reference evidence="1 2" key="1">
    <citation type="submission" date="2018-10" db="EMBL/GenBank/DDBJ databases">
        <title>Genomic Encyclopedia of Archaeal and Bacterial Type Strains, Phase II (KMG-II): from individual species to whole genera.</title>
        <authorList>
            <person name="Goeker M."/>
        </authorList>
    </citation>
    <scope>NUCLEOTIDE SEQUENCE [LARGE SCALE GENOMIC DNA]</scope>
    <source>
        <strain evidence="1 2">DSM 19839</strain>
    </source>
</reference>
<evidence type="ECO:0000313" key="1">
    <source>
        <dbReference type="EMBL" id="RKS53402.1"/>
    </source>
</evidence>
<proteinExistence type="predicted"/>
<dbReference type="AlphaFoldDB" id="A0A495PV29"/>
<dbReference type="OrthoDB" id="916275at2"/>
<evidence type="ECO:0000313" key="2">
    <source>
        <dbReference type="Proteomes" id="UP000276282"/>
    </source>
</evidence>
<name>A0A495PV29_9FLAO</name>
<gene>
    <name evidence="1" type="ORF">BC962_1652</name>
</gene>
<accession>A0A495PV29</accession>
<organism evidence="1 2">
    <name type="scientific">Gillisia mitskevichiae</name>
    <dbReference type="NCBI Taxonomy" id="270921"/>
    <lineage>
        <taxon>Bacteria</taxon>
        <taxon>Pseudomonadati</taxon>
        <taxon>Bacteroidota</taxon>
        <taxon>Flavobacteriia</taxon>
        <taxon>Flavobacteriales</taxon>
        <taxon>Flavobacteriaceae</taxon>
        <taxon>Gillisia</taxon>
    </lineage>
</organism>
<comment type="caution">
    <text evidence="1">The sequence shown here is derived from an EMBL/GenBank/DDBJ whole genome shotgun (WGS) entry which is preliminary data.</text>
</comment>
<sequence length="383" mass="45520">MKKNIVFTIILLLLFLPFFMWLAWIFTPKTKFVAAIIDKTVLTTQGQEHISFNWILNYNRYTKTSIDPYEIDHDYFGFFPLEDEKYKLKGLERFTSKQIDQLSDDADMVYFTDTYGIYNNEWFQKTNVNERSGMLYGGLSDKDLELLALMKEKKKLIITEFNTIGSPTQSRNRALFEEMFALKWTGWTARYFDNLDLEVNKELPQWLIKNYKKSHNNQWPFTKSGIAFVNDQDQVVILEEDTHLSNAMPHIISTEFAQDHYGLPEKIRYSFWFDVMKPDLKVNEVISSFNISTNKEGMKELNKYGIPNIFPAITMHKNKDYSFFYLSGDFSDNPINYNSSYFKGIGYFKGMFYDENDITERTSFFWKYYRPLINTILEEYIEE</sequence>
<dbReference type="RefSeq" id="WP_121345499.1">
    <property type="nucleotide sequence ID" value="NZ_RBLG01000002.1"/>
</dbReference>
<keyword evidence="2" id="KW-1185">Reference proteome</keyword>
<protein>
    <submittedName>
        <fullName evidence="1">Uncharacterized protein</fullName>
    </submittedName>
</protein>
<dbReference type="EMBL" id="RBLG01000002">
    <property type="protein sequence ID" value="RKS53402.1"/>
    <property type="molecule type" value="Genomic_DNA"/>
</dbReference>